<gene>
    <name evidence="1" type="ORF">EV182_003486</name>
</gene>
<organism evidence="1 2">
    <name type="scientific">Spiromyces aspiralis</name>
    <dbReference type="NCBI Taxonomy" id="68401"/>
    <lineage>
        <taxon>Eukaryota</taxon>
        <taxon>Fungi</taxon>
        <taxon>Fungi incertae sedis</taxon>
        <taxon>Zoopagomycota</taxon>
        <taxon>Kickxellomycotina</taxon>
        <taxon>Kickxellomycetes</taxon>
        <taxon>Kickxellales</taxon>
        <taxon>Kickxellaceae</taxon>
        <taxon>Spiromyces</taxon>
    </lineage>
</organism>
<accession>A0ACC1HG91</accession>
<sequence>DVDLSTLAQTTSICRIKLLGHTNCTPTLSKCQNGDYFAKFSLATRFTTSIKDNPAIEFESESSGPRTKQRHKEVKTAWHSILCFGDIAKQVSQRIKRGDQVFVIGDIQYRYIDGEKGFVSRTADIRCLGFAVTNKKSERVGAAFGKQE</sequence>
<evidence type="ECO:0000313" key="2">
    <source>
        <dbReference type="Proteomes" id="UP001145114"/>
    </source>
</evidence>
<dbReference type="Proteomes" id="UP001145114">
    <property type="component" value="Unassembled WGS sequence"/>
</dbReference>
<comment type="caution">
    <text evidence="1">The sequence shown here is derived from an EMBL/GenBank/DDBJ whole genome shotgun (WGS) entry which is preliminary data.</text>
</comment>
<keyword evidence="2" id="KW-1185">Reference proteome</keyword>
<name>A0ACC1HG91_9FUNG</name>
<proteinExistence type="predicted"/>
<protein>
    <submittedName>
        <fullName evidence="1">Uncharacterized protein</fullName>
    </submittedName>
</protein>
<reference evidence="1" key="1">
    <citation type="submission" date="2022-06" db="EMBL/GenBank/DDBJ databases">
        <title>Phylogenomic reconstructions and comparative analyses of Kickxellomycotina fungi.</title>
        <authorList>
            <person name="Reynolds N.K."/>
            <person name="Stajich J.E."/>
            <person name="Barry K."/>
            <person name="Grigoriev I.V."/>
            <person name="Crous P."/>
            <person name="Smith M.E."/>
        </authorList>
    </citation>
    <scope>NUCLEOTIDE SEQUENCE</scope>
    <source>
        <strain evidence="1">RSA 2271</strain>
    </source>
</reference>
<feature type="non-terminal residue" evidence="1">
    <location>
        <position position="1"/>
    </location>
</feature>
<dbReference type="EMBL" id="JAMZIH010006053">
    <property type="protein sequence ID" value="KAJ1674336.1"/>
    <property type="molecule type" value="Genomic_DNA"/>
</dbReference>
<evidence type="ECO:0000313" key="1">
    <source>
        <dbReference type="EMBL" id="KAJ1674336.1"/>
    </source>
</evidence>